<dbReference type="GO" id="GO:0006689">
    <property type="term" value="P:ganglioside catabolic process"/>
    <property type="evidence" value="ECO:0007669"/>
    <property type="project" value="TreeGrafter"/>
</dbReference>
<feature type="domain" description="Sialidase" evidence="3">
    <location>
        <begin position="595"/>
        <end position="723"/>
    </location>
</feature>
<gene>
    <name evidence="4" type="ORF">MNBD_CHLOROFLEXI01-1352</name>
</gene>
<dbReference type="Gene3D" id="2.120.10.10">
    <property type="match status" value="2"/>
</dbReference>
<keyword evidence="2" id="KW-1133">Transmembrane helix</keyword>
<evidence type="ECO:0000256" key="1">
    <source>
        <dbReference type="SAM" id="MobiDB-lite"/>
    </source>
</evidence>
<accession>A0A3B0UU07</accession>
<dbReference type="Pfam" id="PF13088">
    <property type="entry name" value="BNR_2"/>
    <property type="match status" value="2"/>
</dbReference>
<dbReference type="SUPFAM" id="SSF89372">
    <property type="entry name" value="Fucose-specific lectin"/>
    <property type="match status" value="1"/>
</dbReference>
<evidence type="ECO:0000259" key="3">
    <source>
        <dbReference type="Pfam" id="PF13088"/>
    </source>
</evidence>
<keyword evidence="2" id="KW-0812">Transmembrane</keyword>
<proteinExistence type="predicted"/>
<dbReference type="InterPro" id="IPR026856">
    <property type="entry name" value="Sialidase_fam"/>
</dbReference>
<feature type="compositionally biased region" description="Pro residues" evidence="1">
    <location>
        <begin position="838"/>
        <end position="858"/>
    </location>
</feature>
<keyword evidence="4" id="KW-0378">Hydrolase</keyword>
<feature type="transmembrane region" description="Helical" evidence="2">
    <location>
        <begin position="879"/>
        <end position="901"/>
    </location>
</feature>
<dbReference type="EMBL" id="UOEU01000007">
    <property type="protein sequence ID" value="VAW29822.1"/>
    <property type="molecule type" value="Genomic_DNA"/>
</dbReference>
<feature type="domain" description="Sialidase" evidence="3">
    <location>
        <begin position="149"/>
        <end position="352"/>
    </location>
</feature>
<name>A0A3B0UU07_9ZZZZ</name>
<dbReference type="PANTHER" id="PTHR10628:SF30">
    <property type="entry name" value="EXO-ALPHA-SIALIDASE"/>
    <property type="match status" value="1"/>
</dbReference>
<dbReference type="GO" id="GO:0004308">
    <property type="term" value="F:exo-alpha-sialidase activity"/>
    <property type="evidence" value="ECO:0007669"/>
    <property type="project" value="UniProtKB-EC"/>
</dbReference>
<dbReference type="GO" id="GO:0009313">
    <property type="term" value="P:oligosaccharide catabolic process"/>
    <property type="evidence" value="ECO:0007669"/>
    <property type="project" value="TreeGrafter"/>
</dbReference>
<protein>
    <submittedName>
        <fullName evidence="4">Sialidase</fullName>
        <ecNumber evidence="4">3.2.1.18</ecNumber>
    </submittedName>
</protein>
<dbReference type="CDD" id="cd15482">
    <property type="entry name" value="Sialidase_non-viral"/>
    <property type="match status" value="3"/>
</dbReference>
<organism evidence="4">
    <name type="scientific">hydrothermal vent metagenome</name>
    <dbReference type="NCBI Taxonomy" id="652676"/>
    <lineage>
        <taxon>unclassified sequences</taxon>
        <taxon>metagenomes</taxon>
        <taxon>ecological metagenomes</taxon>
    </lineage>
</organism>
<evidence type="ECO:0000313" key="4">
    <source>
        <dbReference type="EMBL" id="VAW29822.1"/>
    </source>
</evidence>
<dbReference type="EC" id="3.2.1.18" evidence="4"/>
<evidence type="ECO:0000256" key="2">
    <source>
        <dbReference type="SAM" id="Phobius"/>
    </source>
</evidence>
<sequence>MIMKKLSNPISTRLFLFVTILSLLIASGLTALAQEEDRVWSDPLNISGSGAASDPSLSQDSNGLYHLFWEDQFSGIVYTSGDGQTWSEPATPRFPFSEPPFGANEDQGFEGFYNPSVFIGPEEQTHALWTNEDDELFYSRAGVADITIGSAGWTGPRLLATNVFRYEIIAGANGRLHMLYLSTRTTEITAAGIIYRFSDDGGAVWSVPVNVYASDYYRTITPGEANIRIMQGEDQNVVVAWDNRDLDSVFVTRSTDNGDSWEASRRVDQRLVEDPVDAVGPSQINLFVSGSDVNLTWRASHGIEQCAQYVQQSSNNGATWDPVQLVHEGEFACPENGRFVQGNNGLLFLISTLEDNVYMQAQDADQWSRPILQTPLGSFTDPVTFRNVRFECQITEVTPENRLMVIGCGSSNDDDIWLTSRPLGNIENWVSRFVPTSVWSQPVAVATAVVQMLQPNVVVGGDERLHAFWSQSERPVDTGRIVNPLNIPGNEIFYSRFDAGIWSAPRPVLRSPSGNQADFPAVASDNQGSLFVAWAGSQPNGIYFSRALAGRAASVTEWIAAQLLPAPRESATWPAIVSDGDSTIYVAYTIPLNEDRGIYLTRSEDDGDSWSDAITVFDGGEAGWDLVGPANLTQTEDGSLHLLWTRWTQLPEMQSVALAYARSEDDGQTWSEPEIVTEEPLLGSAILGVQERFIHRIWKGLIDGRPVIWHQFSEDGGLSWSSAGRVVDPGIIPGPTSLIADQNGNPLIVQLAESNAGQLLLQEWVWTTDRWVQGERRILQETAVNADAIAAIAAPDGQIGVLYGSLIADGTTLIDEIIYTSRQWQVVDSSVTRTPLPTITPTPEPLPTETPVPQPSPTPTATLAPVQPVSPLAGSSGGIIVGVVVALLLVAIIFAIGWRIVRSK</sequence>
<dbReference type="InterPro" id="IPR011040">
    <property type="entry name" value="Sialidase"/>
</dbReference>
<feature type="region of interest" description="Disordered" evidence="1">
    <location>
        <begin position="835"/>
        <end position="862"/>
    </location>
</feature>
<dbReference type="GO" id="GO:0005737">
    <property type="term" value="C:cytoplasm"/>
    <property type="evidence" value="ECO:0007669"/>
    <property type="project" value="TreeGrafter"/>
</dbReference>
<dbReference type="SUPFAM" id="SSF50939">
    <property type="entry name" value="Sialidases"/>
    <property type="match status" value="2"/>
</dbReference>
<dbReference type="InterPro" id="IPR036278">
    <property type="entry name" value="Sialidase_sf"/>
</dbReference>
<dbReference type="PANTHER" id="PTHR10628">
    <property type="entry name" value="SIALIDASE"/>
    <property type="match status" value="1"/>
</dbReference>
<dbReference type="GO" id="GO:0016020">
    <property type="term" value="C:membrane"/>
    <property type="evidence" value="ECO:0007669"/>
    <property type="project" value="TreeGrafter"/>
</dbReference>
<dbReference type="AlphaFoldDB" id="A0A3B0UU07"/>
<keyword evidence="2" id="KW-0472">Membrane</keyword>
<keyword evidence="4" id="KW-0326">Glycosidase</keyword>
<reference evidence="4" key="1">
    <citation type="submission" date="2018-06" db="EMBL/GenBank/DDBJ databases">
        <authorList>
            <person name="Zhirakovskaya E."/>
        </authorList>
    </citation>
    <scope>NUCLEOTIDE SEQUENCE</scope>
</reference>